<dbReference type="InterPro" id="IPR029058">
    <property type="entry name" value="AB_hydrolase_fold"/>
</dbReference>
<sequence length="1019" mass="112756">MPSTTVNNYFGDLPKVHNRGSKCRLAPISHNPCSSNDDDIPPVNAQYFYASSVPIDEPLSTAPISAAADPKSVRSSLRPFSPADNNAIEKAWLSLASDAYRQNHYNARQNRPPSPTLAKANNEKLRSIIRRLAVEHAEKHAREGPSREKIQPFTEALPDPETAELLCCKELLVDVGVALRSSFCAVARRKQQELNRDMVAQAVMTEMNTLQTDSTASVTERRAPPDSGSIPSIQSPVGSVIRSDQANERPNSRPSSIMSQSPTAIPYPSIDRSANVPVPTKPSLVDDGISGRPFVRVGTPETPINSPPASFPRANTFQPSRLSEGMRVEEARPPRPTSIEHPLPSPKPVEAPKVISREVTVGVSRLHEVSLPALQMKPIYWSPVNDIATVLRATWFYRDDMRPIDPTVANQLEAGYRELKPHTETWNDELRCAVEVGPLGEEKVSHPLWPKAPGKAPKKVDDLMEPPISSNPFCAARCFNGEAAAEGSLIPSPNEDNSSTLPTHKKFEQYHVIYKDQTTAYLLKPSLKPSAYYGRRPVAKIMRGITVGIPVVRGFDYEAWMRKHKKQDQQYQQMLAGFNNAQENDRDDVCPACKAEEERAQVTDLVLVVHGIGQKLAERVENYHFTHAITAFRRAINTELHSDAVKGALRRGQNSIMVLPVNWRQNLSFEDGGPMKEEDKEHYTPGNFTLKDIEPKTIPAVRSMISDVMFDIPFYMSHHKPKMVAAMVSEANRVYRLWCRNNPGFAEKGRVHLIGHSLGSVMCIEVLSRQPTIPPPLQLTAPLQINHFEFDTKNLFLLGSPVGFFLLLERGALLPRKGRRKPGADPNDIVSKDVVGEAGLFGCIAVDNIYNVMAREDAVAYLLNGTLDPMYAASLKTAYVPSTSTSFLQSVGHAMMSIVPGVGSSTPANGVNAPVPRPPTMRLPSQLELEVHDFTREEIAEKKAFLLNDNGQIDYFLRSGGGPLELQYLNMLSAHTSYWVNQDLIRMLCMEIGRNPGKANTLPAMRAVKATKRVIPSAV</sequence>
<proteinExistence type="predicted"/>
<feature type="region of interest" description="Disordered" evidence="1">
    <location>
        <begin position="210"/>
        <end position="292"/>
    </location>
</feature>
<evidence type="ECO:0000259" key="2">
    <source>
        <dbReference type="PROSITE" id="PS51043"/>
    </source>
</evidence>
<reference evidence="3 4" key="1">
    <citation type="journal article" date="2024" name="Front Chem Biol">
        <title>Unveiling the potential of Daldinia eschscholtzii MFLUCC 19-0629 through bioactivity and bioinformatics studies for enhanced sustainable agriculture production.</title>
        <authorList>
            <person name="Brooks S."/>
            <person name="Weaver J.A."/>
            <person name="Klomchit A."/>
            <person name="Alharthi S.A."/>
            <person name="Onlamun T."/>
            <person name="Nurani R."/>
            <person name="Vong T.K."/>
            <person name="Alberti F."/>
            <person name="Greco C."/>
        </authorList>
    </citation>
    <scope>NUCLEOTIDE SEQUENCE [LARGE SCALE GENOMIC DNA]</scope>
    <source>
        <strain evidence="3">MFLUCC 19-0629</strain>
    </source>
</reference>
<dbReference type="PROSITE" id="PS51043">
    <property type="entry name" value="DDHD"/>
    <property type="match status" value="1"/>
</dbReference>
<dbReference type="SUPFAM" id="SSF53474">
    <property type="entry name" value="alpha/beta-Hydrolases"/>
    <property type="match status" value="1"/>
</dbReference>
<feature type="domain" description="DDHD" evidence="2">
    <location>
        <begin position="788"/>
        <end position="994"/>
    </location>
</feature>
<dbReference type="Proteomes" id="UP001369815">
    <property type="component" value="Unassembled WGS sequence"/>
</dbReference>
<dbReference type="GO" id="GO:0004620">
    <property type="term" value="F:phospholipase activity"/>
    <property type="evidence" value="ECO:0007669"/>
    <property type="project" value="TreeGrafter"/>
</dbReference>
<feature type="compositionally biased region" description="Polar residues" evidence="1">
    <location>
        <begin position="252"/>
        <end position="263"/>
    </location>
</feature>
<evidence type="ECO:0000313" key="4">
    <source>
        <dbReference type="Proteomes" id="UP001369815"/>
    </source>
</evidence>
<dbReference type="InterPro" id="IPR058055">
    <property type="entry name" value="PA-PLA1"/>
</dbReference>
<dbReference type="SMART" id="SM01127">
    <property type="entry name" value="DDHD"/>
    <property type="match status" value="1"/>
</dbReference>
<dbReference type="GO" id="GO:0046872">
    <property type="term" value="F:metal ion binding"/>
    <property type="evidence" value="ECO:0007669"/>
    <property type="project" value="InterPro"/>
</dbReference>
<dbReference type="GO" id="GO:0005737">
    <property type="term" value="C:cytoplasm"/>
    <property type="evidence" value="ECO:0007669"/>
    <property type="project" value="TreeGrafter"/>
</dbReference>
<keyword evidence="4" id="KW-1185">Reference proteome</keyword>
<dbReference type="EMBL" id="JBANMG010000003">
    <property type="protein sequence ID" value="KAK6954985.1"/>
    <property type="molecule type" value="Genomic_DNA"/>
</dbReference>
<evidence type="ECO:0000256" key="1">
    <source>
        <dbReference type="SAM" id="MobiDB-lite"/>
    </source>
</evidence>
<feature type="compositionally biased region" description="Polar residues" evidence="1">
    <location>
        <begin position="229"/>
        <end position="244"/>
    </location>
</feature>
<dbReference type="PANTHER" id="PTHR23509:SF6">
    <property type="entry name" value="PHOSPHOLIPASE C1020.13C-RELATED"/>
    <property type="match status" value="1"/>
</dbReference>
<protein>
    <recommendedName>
        <fullName evidence="2">DDHD domain-containing protein</fullName>
    </recommendedName>
</protein>
<comment type="caution">
    <text evidence="3">The sequence shown here is derived from an EMBL/GenBank/DDBJ whole genome shotgun (WGS) entry which is preliminary data.</text>
</comment>
<dbReference type="PANTHER" id="PTHR23509">
    <property type="entry name" value="PA-PL1 PHOSPHOLIPASE FAMILY"/>
    <property type="match status" value="1"/>
</dbReference>
<dbReference type="AlphaFoldDB" id="A0AAX6MQT6"/>
<organism evidence="3 4">
    <name type="scientific">Daldinia eschscholtzii</name>
    <dbReference type="NCBI Taxonomy" id="292717"/>
    <lineage>
        <taxon>Eukaryota</taxon>
        <taxon>Fungi</taxon>
        <taxon>Dikarya</taxon>
        <taxon>Ascomycota</taxon>
        <taxon>Pezizomycotina</taxon>
        <taxon>Sordariomycetes</taxon>
        <taxon>Xylariomycetidae</taxon>
        <taxon>Xylariales</taxon>
        <taxon>Hypoxylaceae</taxon>
        <taxon>Daldinia</taxon>
    </lineage>
</organism>
<evidence type="ECO:0000313" key="3">
    <source>
        <dbReference type="EMBL" id="KAK6954985.1"/>
    </source>
</evidence>
<accession>A0AAX6MQT6</accession>
<gene>
    <name evidence="3" type="ORF">Daesc_002615</name>
</gene>
<dbReference type="InterPro" id="IPR004177">
    <property type="entry name" value="DDHD_dom"/>
</dbReference>
<name>A0AAX6MQT6_9PEZI</name>
<dbReference type="Pfam" id="PF02862">
    <property type="entry name" value="DDHD"/>
    <property type="match status" value="2"/>
</dbReference>